<keyword evidence="7 12" id="KW-0547">Nucleotide-binding</keyword>
<dbReference type="InterPro" id="IPR017892">
    <property type="entry name" value="Pkinase_C"/>
</dbReference>
<dbReference type="SUPFAM" id="SSF57889">
    <property type="entry name" value="Cysteine-rich domain"/>
    <property type="match status" value="2"/>
</dbReference>
<organism evidence="17 18">
    <name type="scientific">Conidiobolus coronatus (strain ATCC 28846 / CBS 209.66 / NRRL 28638)</name>
    <name type="common">Delacroixia coronata</name>
    <dbReference type="NCBI Taxonomy" id="796925"/>
    <lineage>
        <taxon>Eukaryota</taxon>
        <taxon>Fungi</taxon>
        <taxon>Fungi incertae sedis</taxon>
        <taxon>Zoopagomycota</taxon>
        <taxon>Entomophthoromycotina</taxon>
        <taxon>Entomophthoromycetes</taxon>
        <taxon>Entomophthorales</taxon>
        <taxon>Ancylistaceae</taxon>
        <taxon>Conidiobolus</taxon>
    </lineage>
</organism>
<dbReference type="OrthoDB" id="63267at2759"/>
<evidence type="ECO:0000256" key="5">
    <source>
        <dbReference type="ARBA" id="ARBA00022679"/>
    </source>
</evidence>
<dbReference type="Gene3D" id="3.30.200.20">
    <property type="entry name" value="Phosphorylase Kinase, domain 1"/>
    <property type="match status" value="1"/>
</dbReference>
<feature type="domain" description="Protein kinase" evidence="14">
    <location>
        <begin position="424"/>
        <end position="683"/>
    </location>
</feature>
<dbReference type="Pfam" id="PF00069">
    <property type="entry name" value="Pkinase"/>
    <property type="match status" value="1"/>
</dbReference>
<evidence type="ECO:0000256" key="10">
    <source>
        <dbReference type="ARBA" id="ARBA00022833"/>
    </source>
</evidence>
<dbReference type="STRING" id="796925.A0A137P5T2"/>
<dbReference type="SMART" id="SM00239">
    <property type="entry name" value="C2"/>
    <property type="match status" value="1"/>
</dbReference>
<evidence type="ECO:0000256" key="3">
    <source>
        <dbReference type="ARBA" id="ARBA00022527"/>
    </source>
</evidence>
<dbReference type="Gene3D" id="2.60.40.150">
    <property type="entry name" value="C2 domain"/>
    <property type="match status" value="1"/>
</dbReference>
<evidence type="ECO:0000313" key="18">
    <source>
        <dbReference type="Proteomes" id="UP000070444"/>
    </source>
</evidence>
<dbReference type="InterPro" id="IPR046349">
    <property type="entry name" value="C1-like_sf"/>
</dbReference>
<dbReference type="PANTHER" id="PTHR24351">
    <property type="entry name" value="RIBOSOMAL PROTEIN S6 KINASE"/>
    <property type="match status" value="1"/>
</dbReference>
<dbReference type="GO" id="GO:0008270">
    <property type="term" value="F:zinc ion binding"/>
    <property type="evidence" value="ECO:0007669"/>
    <property type="project" value="UniProtKB-KW"/>
</dbReference>
<dbReference type="SMART" id="SM00109">
    <property type="entry name" value="C1"/>
    <property type="match status" value="2"/>
</dbReference>
<feature type="domain" description="C2" evidence="13">
    <location>
        <begin position="61"/>
        <end position="171"/>
    </location>
</feature>
<dbReference type="InterPro" id="IPR035892">
    <property type="entry name" value="C2_domain_sf"/>
</dbReference>
<dbReference type="Proteomes" id="UP000070444">
    <property type="component" value="Unassembled WGS sequence"/>
</dbReference>
<feature type="domain" description="Phorbol-ester/DAG-type" evidence="15">
    <location>
        <begin position="250"/>
        <end position="298"/>
    </location>
</feature>
<dbReference type="PROSITE" id="PS50004">
    <property type="entry name" value="C2"/>
    <property type="match status" value="1"/>
</dbReference>
<keyword evidence="18" id="KW-1185">Reference proteome</keyword>
<dbReference type="CDD" id="cd20823">
    <property type="entry name" value="C1_ScPKC1-like_rpt2"/>
    <property type="match status" value="1"/>
</dbReference>
<dbReference type="Pfam" id="PF00168">
    <property type="entry name" value="C2"/>
    <property type="match status" value="1"/>
</dbReference>
<comment type="similarity">
    <text evidence="1">Belongs to the protein kinase superfamily. AGC Ser/Thr protein kinase family. PKC subfamily.</text>
</comment>
<dbReference type="Gene3D" id="3.30.60.20">
    <property type="match status" value="2"/>
</dbReference>
<evidence type="ECO:0000256" key="2">
    <source>
        <dbReference type="ARBA" id="ARBA00012429"/>
    </source>
</evidence>
<dbReference type="InterPro" id="IPR000719">
    <property type="entry name" value="Prot_kinase_dom"/>
</dbReference>
<protein>
    <recommendedName>
        <fullName evidence="2">protein kinase C</fullName>
        <ecNumber evidence="2">2.7.11.13</ecNumber>
    </recommendedName>
</protein>
<dbReference type="InterPro" id="IPR017441">
    <property type="entry name" value="Protein_kinase_ATP_BS"/>
</dbReference>
<dbReference type="Pfam" id="PF00433">
    <property type="entry name" value="Pkinase_C"/>
    <property type="match status" value="1"/>
</dbReference>
<dbReference type="Pfam" id="PF00130">
    <property type="entry name" value="C1_1"/>
    <property type="match status" value="2"/>
</dbReference>
<keyword evidence="8" id="KW-0863">Zinc-finger</keyword>
<evidence type="ECO:0000256" key="9">
    <source>
        <dbReference type="ARBA" id="ARBA00022777"/>
    </source>
</evidence>
<keyword evidence="5" id="KW-0808">Transferase</keyword>
<evidence type="ECO:0000256" key="6">
    <source>
        <dbReference type="ARBA" id="ARBA00022723"/>
    </source>
</evidence>
<evidence type="ECO:0000256" key="12">
    <source>
        <dbReference type="PROSITE-ProRule" id="PRU10141"/>
    </source>
</evidence>
<dbReference type="PROSITE" id="PS50011">
    <property type="entry name" value="PROTEIN_KINASE_DOM"/>
    <property type="match status" value="1"/>
</dbReference>
<keyword evidence="10" id="KW-0862">Zinc</keyword>
<evidence type="ECO:0000256" key="1">
    <source>
        <dbReference type="ARBA" id="ARBA00005490"/>
    </source>
</evidence>
<evidence type="ECO:0000259" key="15">
    <source>
        <dbReference type="PROSITE" id="PS50081"/>
    </source>
</evidence>
<dbReference type="EC" id="2.7.11.13" evidence="2"/>
<dbReference type="EMBL" id="KQ964504">
    <property type="protein sequence ID" value="KXN70370.1"/>
    <property type="molecule type" value="Genomic_DNA"/>
</dbReference>
<feature type="binding site" evidence="12">
    <location>
        <position position="453"/>
    </location>
    <ligand>
        <name>ATP</name>
        <dbReference type="ChEBI" id="CHEBI:30616"/>
    </ligand>
</feature>
<reference evidence="17 18" key="1">
    <citation type="journal article" date="2015" name="Genome Biol. Evol.">
        <title>Phylogenomic analyses indicate that early fungi evolved digesting cell walls of algal ancestors of land plants.</title>
        <authorList>
            <person name="Chang Y."/>
            <person name="Wang S."/>
            <person name="Sekimoto S."/>
            <person name="Aerts A.L."/>
            <person name="Choi C."/>
            <person name="Clum A."/>
            <person name="LaButti K.M."/>
            <person name="Lindquist E.A."/>
            <person name="Yee Ngan C."/>
            <person name="Ohm R.A."/>
            <person name="Salamov A.A."/>
            <person name="Grigoriev I.V."/>
            <person name="Spatafora J.W."/>
            <person name="Berbee M.L."/>
        </authorList>
    </citation>
    <scope>NUCLEOTIDE SEQUENCE [LARGE SCALE GENOMIC DNA]</scope>
    <source>
        <strain evidence="17 18">NRRL 28638</strain>
    </source>
</reference>
<dbReference type="GO" id="GO:0004697">
    <property type="term" value="F:diacylglycerol-dependent serine/threonine kinase activity"/>
    <property type="evidence" value="ECO:0007669"/>
    <property type="project" value="UniProtKB-EC"/>
</dbReference>
<evidence type="ECO:0000256" key="11">
    <source>
        <dbReference type="ARBA" id="ARBA00022840"/>
    </source>
</evidence>
<evidence type="ECO:0000259" key="16">
    <source>
        <dbReference type="PROSITE" id="PS51285"/>
    </source>
</evidence>
<proteinExistence type="inferred from homology"/>
<dbReference type="SUPFAM" id="SSF49562">
    <property type="entry name" value="C2 domain (Calcium/lipid-binding domain, CaLB)"/>
    <property type="match status" value="1"/>
</dbReference>
<dbReference type="SMART" id="SM00220">
    <property type="entry name" value="S_TKc"/>
    <property type="match status" value="1"/>
</dbReference>
<dbReference type="FunFam" id="3.30.200.20:FF:000103">
    <property type="entry name" value="Protein kinase C"/>
    <property type="match status" value="1"/>
</dbReference>
<dbReference type="CDD" id="cd20822">
    <property type="entry name" value="C1_ScPKC1-like_rpt1"/>
    <property type="match status" value="1"/>
</dbReference>
<dbReference type="SMART" id="SM00133">
    <property type="entry name" value="S_TK_X"/>
    <property type="match status" value="1"/>
</dbReference>
<feature type="domain" description="AGC-kinase C-terminal" evidence="16">
    <location>
        <begin position="684"/>
        <end position="748"/>
    </location>
</feature>
<dbReference type="InterPro" id="IPR000961">
    <property type="entry name" value="AGC-kinase_C"/>
</dbReference>
<keyword evidence="3" id="KW-0723">Serine/threonine-protein kinase</keyword>
<dbReference type="Gene3D" id="1.10.510.10">
    <property type="entry name" value="Transferase(Phosphotransferase) domain 1"/>
    <property type="match status" value="1"/>
</dbReference>
<evidence type="ECO:0000256" key="4">
    <source>
        <dbReference type="ARBA" id="ARBA00022553"/>
    </source>
</evidence>
<gene>
    <name evidence="17" type="ORF">CONCODRAFT_78885</name>
</gene>
<dbReference type="PROSITE" id="PS00107">
    <property type="entry name" value="PROTEIN_KINASE_ATP"/>
    <property type="match status" value="1"/>
</dbReference>
<feature type="domain" description="Phorbol-ester/DAG-type" evidence="15">
    <location>
        <begin position="316"/>
        <end position="366"/>
    </location>
</feature>
<dbReference type="PROSITE" id="PS50081">
    <property type="entry name" value="ZF_DAG_PE_2"/>
    <property type="match status" value="2"/>
</dbReference>
<name>A0A137P5T2_CONC2</name>
<evidence type="ECO:0000256" key="7">
    <source>
        <dbReference type="ARBA" id="ARBA00022741"/>
    </source>
</evidence>
<dbReference type="InterPro" id="IPR000008">
    <property type="entry name" value="C2_dom"/>
</dbReference>
<dbReference type="InterPro" id="IPR002219">
    <property type="entry name" value="PKC_DAG/PE"/>
</dbReference>
<evidence type="ECO:0000259" key="14">
    <source>
        <dbReference type="PROSITE" id="PS50011"/>
    </source>
</evidence>
<keyword evidence="11 12" id="KW-0067">ATP-binding</keyword>
<dbReference type="AlphaFoldDB" id="A0A137P5T2"/>
<dbReference type="InterPro" id="IPR008271">
    <property type="entry name" value="Ser/Thr_kinase_AS"/>
</dbReference>
<dbReference type="PROSITE" id="PS00108">
    <property type="entry name" value="PROTEIN_KINASE_ST"/>
    <property type="match status" value="1"/>
</dbReference>
<evidence type="ECO:0000313" key="17">
    <source>
        <dbReference type="EMBL" id="KXN70370.1"/>
    </source>
</evidence>
<dbReference type="SUPFAM" id="SSF56112">
    <property type="entry name" value="Protein kinase-like (PK-like)"/>
    <property type="match status" value="1"/>
</dbReference>
<evidence type="ECO:0000256" key="8">
    <source>
        <dbReference type="ARBA" id="ARBA00022771"/>
    </source>
</evidence>
<dbReference type="GO" id="GO:0005524">
    <property type="term" value="F:ATP binding"/>
    <property type="evidence" value="ECO:0007669"/>
    <property type="project" value="UniProtKB-UniRule"/>
</dbReference>
<keyword evidence="9 17" id="KW-0418">Kinase</keyword>
<keyword evidence="4" id="KW-0597">Phosphoprotein</keyword>
<keyword evidence="6" id="KW-0479">Metal-binding</keyword>
<dbReference type="PROSITE" id="PS51285">
    <property type="entry name" value="AGC_KINASE_CTER"/>
    <property type="match status" value="1"/>
</dbReference>
<dbReference type="InterPro" id="IPR011009">
    <property type="entry name" value="Kinase-like_dom_sf"/>
</dbReference>
<evidence type="ECO:0000259" key="13">
    <source>
        <dbReference type="PROSITE" id="PS50004"/>
    </source>
</evidence>
<accession>A0A137P5T2</accession>
<dbReference type="PROSITE" id="PS00479">
    <property type="entry name" value="ZF_DAG_PE_1"/>
    <property type="match status" value="1"/>
</dbReference>
<dbReference type="FunFam" id="1.10.510.10:FF:000210">
    <property type="entry name" value="Non-specific serine/threonine protein kinase"/>
    <property type="match status" value="1"/>
</dbReference>
<sequence>MEGFNKLLSIYIGRNGVDGNSRKDLEEASRKVENCQLRINLFDRALSRYIGLSSILAVEYKQDHLIWDNPSPRLQQTGKLFVRLISAKNLFKLKNDGLHVTINVDNQLRAQSKSVKNDRWMENFEISVEKASELELVVWGTKSGSNPLPIGLFWIPIREISEALRTSSFSSSILQNRNGGFNSLKRTSFHGLNTGEFIESVFTLEPIGQLELKLGFVRQDNINKPSTEYSKLGRQGAVLKKKDTSITHNGHNFIIKQFYHIMNCALCNEFLMRGSGFVCELCGFFCHKKCGPQVVFKCVSKPAKEVDSETINHNIAHKFDIVTNLSPNWCCHCGKMLPLGMKSIKKCKSCNIMSHNECFHLVPDLCGLSMKEANSILHEIRLVKNKNKANKSLDPAKVKSSINEITKGLNKLSTSGQPRSIEDYQLVTVLGRGSFGKVILSKENTSNRLFAIKILKKELYTHPAYLDSLRSEKYVLTKLNEEPSPFLLGLHACFQSPSRLYFVLDYIQGGDLMFHIQQCQFSVNQVKFYAIEILLGLEHLHKNNIIYRDLKLDNILLGLDGHVKIIDFGLCLEGLGPNDVTYSICGTPEFYAPEILLEQGYNKSVDWWSYGVLLYEMRLGFEPFKGCDEDELYDSILDGEADYPPHLERELVSLIQKLLIKDPQYRIGSGPEDASEIKRHIYFKGVYWDDYLNLKIKPPFMPKTSGSNDISNFDTEFTTEEPVLTPVEIELNQFYQKEFAGFEYTAAN</sequence>